<dbReference type="GO" id="GO:0051539">
    <property type="term" value="F:4 iron, 4 sulfur cluster binding"/>
    <property type="evidence" value="ECO:0007669"/>
    <property type="project" value="UniProtKB-KW"/>
</dbReference>
<evidence type="ECO:0000256" key="8">
    <source>
        <dbReference type="ARBA" id="ARBA00023004"/>
    </source>
</evidence>
<dbReference type="PATRIC" id="fig|294.124.peg.2132"/>
<keyword evidence="5" id="KW-0949">S-adenosyl-L-methionine</keyword>
<keyword evidence="6" id="KW-0479">Metal-binding</keyword>
<evidence type="ECO:0000256" key="3">
    <source>
        <dbReference type="ARBA" id="ARBA00008703"/>
    </source>
</evidence>
<dbReference type="InterPro" id="IPR003739">
    <property type="entry name" value="Lys_aminomutase/Glu_NH3_mut"/>
</dbReference>
<evidence type="ECO:0000256" key="1">
    <source>
        <dbReference type="ARBA" id="ARBA00001933"/>
    </source>
</evidence>
<name>A0A0D0PAX4_PSEFL</name>
<evidence type="ECO:0000256" key="9">
    <source>
        <dbReference type="ARBA" id="ARBA00023014"/>
    </source>
</evidence>
<comment type="caution">
    <text evidence="11">The sequence shown here is derived from an EMBL/GenBank/DDBJ whole genome shotgun (WGS) entry which is preliminary data.</text>
</comment>
<evidence type="ECO:0000256" key="10">
    <source>
        <dbReference type="PIRSR" id="PIRSR603739-50"/>
    </source>
</evidence>
<dbReference type="SUPFAM" id="SSF102114">
    <property type="entry name" value="Radical SAM enzymes"/>
    <property type="match status" value="1"/>
</dbReference>
<comment type="similarity">
    <text evidence="3">Belongs to the radical SAM superfamily. KamA family.</text>
</comment>
<dbReference type="InterPro" id="IPR013785">
    <property type="entry name" value="Aldolase_TIM"/>
</dbReference>
<keyword evidence="7 10" id="KW-0663">Pyridoxal phosphate</keyword>
<dbReference type="RefSeq" id="WP_052497372.1">
    <property type="nucleotide sequence ID" value="NZ_JXNZ01000072.1"/>
</dbReference>
<dbReference type="SFLD" id="SFLDG01070">
    <property type="entry name" value="PLP-dependent"/>
    <property type="match status" value="1"/>
</dbReference>
<dbReference type="InterPro" id="IPR007197">
    <property type="entry name" value="rSAM"/>
</dbReference>
<dbReference type="Proteomes" id="UP000032101">
    <property type="component" value="Unassembled WGS sequence"/>
</dbReference>
<keyword evidence="4" id="KW-0004">4Fe-4S</keyword>
<dbReference type="OrthoDB" id="9770937at2"/>
<reference evidence="11 12" key="1">
    <citation type="submission" date="2015-01" db="EMBL/GenBank/DDBJ databases">
        <title>Draft Genome Sequence of the Biocontrol and Plant Growth-Promoting Rhizobacteria (PGPR) Pseudomonas fluorescens UM270.</title>
        <authorList>
            <person name="Hernandez-Salmeron J.E."/>
            <person name="Santoyo G."/>
            <person name="Moreno-Hagelsieb G."/>
            <person name="Hernandez-Leon R."/>
        </authorList>
    </citation>
    <scope>NUCLEOTIDE SEQUENCE [LARGE SCALE GENOMIC DNA]</scope>
    <source>
        <strain evidence="11 12">UM270</strain>
    </source>
</reference>
<dbReference type="GO" id="GO:0046872">
    <property type="term" value="F:metal ion binding"/>
    <property type="evidence" value="ECO:0007669"/>
    <property type="project" value="UniProtKB-KW"/>
</dbReference>
<evidence type="ECO:0000256" key="2">
    <source>
        <dbReference type="ARBA" id="ARBA00001966"/>
    </source>
</evidence>
<keyword evidence="8" id="KW-0408">Iron</keyword>
<organism evidence="11 12">
    <name type="scientific">Pseudomonas fluorescens</name>
    <dbReference type="NCBI Taxonomy" id="294"/>
    <lineage>
        <taxon>Bacteria</taxon>
        <taxon>Pseudomonadati</taxon>
        <taxon>Pseudomonadota</taxon>
        <taxon>Gammaproteobacteria</taxon>
        <taxon>Pseudomonadales</taxon>
        <taxon>Pseudomonadaceae</taxon>
        <taxon>Pseudomonas</taxon>
    </lineage>
</organism>
<dbReference type="Gene3D" id="3.20.20.70">
    <property type="entry name" value="Aldolase class I"/>
    <property type="match status" value="1"/>
</dbReference>
<gene>
    <name evidence="11" type="ORF">RL74_10345</name>
</gene>
<dbReference type="AlphaFoldDB" id="A0A0D0PAX4"/>
<comment type="cofactor">
    <cofactor evidence="2">
        <name>[4Fe-4S] cluster</name>
        <dbReference type="ChEBI" id="CHEBI:49883"/>
    </cofactor>
</comment>
<dbReference type="PANTHER" id="PTHR30538:SF0">
    <property type="entry name" value="L-LYSINE 2,3-AMINOMUTASE AQ_1632-RELATED"/>
    <property type="match status" value="1"/>
</dbReference>
<dbReference type="InterPro" id="IPR058240">
    <property type="entry name" value="rSAM_sf"/>
</dbReference>
<feature type="modified residue" description="N6-(pyridoxal phosphate)lysine" evidence="10">
    <location>
        <position position="401"/>
    </location>
</feature>
<dbReference type="EMBL" id="JXNZ01000072">
    <property type="protein sequence ID" value="KIQ59494.1"/>
    <property type="molecule type" value="Genomic_DNA"/>
</dbReference>
<dbReference type="GO" id="GO:0003824">
    <property type="term" value="F:catalytic activity"/>
    <property type="evidence" value="ECO:0007669"/>
    <property type="project" value="InterPro"/>
</dbReference>
<evidence type="ECO:0000256" key="4">
    <source>
        <dbReference type="ARBA" id="ARBA00022485"/>
    </source>
</evidence>
<evidence type="ECO:0000313" key="11">
    <source>
        <dbReference type="EMBL" id="KIQ59494.1"/>
    </source>
</evidence>
<protein>
    <submittedName>
        <fullName evidence="11">L-lysine 2,3-aminomutase</fullName>
    </submittedName>
</protein>
<evidence type="ECO:0000256" key="5">
    <source>
        <dbReference type="ARBA" id="ARBA00022691"/>
    </source>
</evidence>
<dbReference type="SFLD" id="SFLDS00029">
    <property type="entry name" value="Radical_SAM"/>
    <property type="match status" value="1"/>
</dbReference>
<keyword evidence="9" id="KW-0411">Iron-sulfur</keyword>
<evidence type="ECO:0000256" key="7">
    <source>
        <dbReference type="ARBA" id="ARBA00022898"/>
    </source>
</evidence>
<accession>A0A0D0PAX4</accession>
<dbReference type="NCBIfam" id="TIGR00238">
    <property type="entry name" value="KamA family radical SAM protein"/>
    <property type="match status" value="1"/>
</dbReference>
<dbReference type="PANTHER" id="PTHR30538">
    <property type="entry name" value="LYSINE 2,3-AMINOMUTASE-RELATED"/>
    <property type="match status" value="1"/>
</dbReference>
<comment type="cofactor">
    <cofactor evidence="1 10">
        <name>pyridoxal 5'-phosphate</name>
        <dbReference type="ChEBI" id="CHEBI:597326"/>
    </cofactor>
</comment>
<evidence type="ECO:0000256" key="6">
    <source>
        <dbReference type="ARBA" id="ARBA00022723"/>
    </source>
</evidence>
<sequence>MSSNIVDYDFADFQLKSLIAHSSQGQRLTPLLSLRYAFRSDEFWRDLDHWKDIDAELFLNHLWQEKNAITSVGALGALIKNRISAAFLKDLEEGHRMAPMSIRLTPYILSLIDWDNPYLDPLRRQFLPLASEICVDHPMVKLDPMGEQNDSPAPGLTHRYPDRVLFLATNVCPVYCRYCTRSYAVGLDTDAVTKTKINAPGERWEPALRYIEANASVEDVVISGGDAYRLKARQITEIGERLLDAPHVRRMRFATKGLAVLPMKIQSDHDWTDAISRLSDRARKMHKSIAIHTHFNHPNEITAITAKALGMLYERGVEVRNQAVILKGVNDNPQTMHRLNECLAYLNVRPYYCFQGDMIRGVEALRTSLGDSIALEKSTRGLIAGHNTPHFIVDLPGGGGKRDIHSFDYYDPYLGIAAYRAPAVKKDQVFLYCDPLHTLTADAQALWTNPATRTQLLDDVLKSVK</sequence>
<proteinExistence type="inferred from homology"/>
<evidence type="ECO:0000313" key="12">
    <source>
        <dbReference type="Proteomes" id="UP000032101"/>
    </source>
</evidence>